<dbReference type="PANTHER" id="PTHR43300">
    <property type="entry name" value="ACETYLTRANSFERASE"/>
    <property type="match status" value="1"/>
</dbReference>
<evidence type="ECO:0000313" key="7">
    <source>
        <dbReference type="Proteomes" id="UP000706039"/>
    </source>
</evidence>
<accession>A0ABS7PV19</accession>
<evidence type="ECO:0000256" key="4">
    <source>
        <dbReference type="ARBA" id="ARBA00023315"/>
    </source>
</evidence>
<dbReference type="SUPFAM" id="SSF51161">
    <property type="entry name" value="Trimeric LpxA-like enzymes"/>
    <property type="match status" value="1"/>
</dbReference>
<keyword evidence="3" id="KW-0677">Repeat</keyword>
<feature type="domain" description="PglD N-terminal" evidence="5">
    <location>
        <begin position="8"/>
        <end position="81"/>
    </location>
</feature>
<name>A0ABS7PV19_9SPHN</name>
<dbReference type="InterPro" id="IPR018357">
    <property type="entry name" value="Hexapep_transf_CS"/>
</dbReference>
<evidence type="ECO:0000259" key="5">
    <source>
        <dbReference type="Pfam" id="PF17836"/>
    </source>
</evidence>
<dbReference type="Gene3D" id="2.160.10.10">
    <property type="entry name" value="Hexapeptide repeat proteins"/>
    <property type="match status" value="1"/>
</dbReference>
<dbReference type="PROSITE" id="PS00101">
    <property type="entry name" value="HEXAPEP_TRANSFERASES"/>
    <property type="match status" value="1"/>
</dbReference>
<dbReference type="Pfam" id="PF17836">
    <property type="entry name" value="PglD_N"/>
    <property type="match status" value="1"/>
</dbReference>
<keyword evidence="7" id="KW-1185">Reference proteome</keyword>
<evidence type="ECO:0000256" key="1">
    <source>
        <dbReference type="ARBA" id="ARBA00007274"/>
    </source>
</evidence>
<sequence length="210" mass="20399">MPLVIAAGASGQHARVVHEAARLSGMAIAGFVTIGPAPPPSVFDCPCLGGPDALAGLATDGHGFVVACGSNALRRSTADRLDALGAALLSVIHPAAIISPSATIGAGAMLLAGSIIGPSARIGRGCIVNHAASVDHDCIVGDHANLCPGARIGGTVRIGDDVFVGLNAAILPGLRIGDGATVGAGAVVTADVEPGITVAGIPARPLPSRA</sequence>
<gene>
    <name evidence="6" type="ORF">K7G82_23065</name>
</gene>
<dbReference type="EMBL" id="JAINVV010000011">
    <property type="protein sequence ID" value="MBY8825202.1"/>
    <property type="molecule type" value="Genomic_DNA"/>
</dbReference>
<dbReference type="NCBIfam" id="TIGR03570">
    <property type="entry name" value="NeuD_NnaD"/>
    <property type="match status" value="1"/>
</dbReference>
<dbReference type="InterPro" id="IPR020019">
    <property type="entry name" value="AcTrfase_PglD-like"/>
</dbReference>
<dbReference type="Pfam" id="PF14602">
    <property type="entry name" value="Hexapep_2"/>
    <property type="match status" value="1"/>
</dbReference>
<reference evidence="6 7" key="1">
    <citation type="submission" date="2021-08" db="EMBL/GenBank/DDBJ databases">
        <authorList>
            <person name="Tuo L."/>
        </authorList>
    </citation>
    <scope>NUCLEOTIDE SEQUENCE [LARGE SCALE GENOMIC DNA]</scope>
    <source>
        <strain evidence="6 7">JCM 31229</strain>
    </source>
</reference>
<dbReference type="InterPro" id="IPR001451">
    <property type="entry name" value="Hexapep"/>
</dbReference>
<keyword evidence="2" id="KW-0808">Transferase</keyword>
<evidence type="ECO:0000256" key="2">
    <source>
        <dbReference type="ARBA" id="ARBA00022679"/>
    </source>
</evidence>
<evidence type="ECO:0000256" key="3">
    <source>
        <dbReference type="ARBA" id="ARBA00022737"/>
    </source>
</evidence>
<dbReference type="InterPro" id="IPR041561">
    <property type="entry name" value="PglD_N"/>
</dbReference>
<proteinExistence type="inferred from homology"/>
<dbReference type="InterPro" id="IPR050179">
    <property type="entry name" value="Trans_hexapeptide_repeat"/>
</dbReference>
<keyword evidence="4" id="KW-0012">Acyltransferase</keyword>
<comment type="caution">
    <text evidence="6">The sequence shown here is derived from an EMBL/GenBank/DDBJ whole genome shotgun (WGS) entry which is preliminary data.</text>
</comment>
<dbReference type="CDD" id="cd03360">
    <property type="entry name" value="LbH_AT_putative"/>
    <property type="match status" value="1"/>
</dbReference>
<protein>
    <submittedName>
        <fullName evidence="6">Acetyltransferase</fullName>
    </submittedName>
</protein>
<dbReference type="Proteomes" id="UP000706039">
    <property type="component" value="Unassembled WGS sequence"/>
</dbReference>
<comment type="similarity">
    <text evidence="1">Belongs to the transferase hexapeptide repeat family.</text>
</comment>
<dbReference type="Gene3D" id="3.40.50.20">
    <property type="match status" value="1"/>
</dbReference>
<evidence type="ECO:0000313" key="6">
    <source>
        <dbReference type="EMBL" id="MBY8825202.1"/>
    </source>
</evidence>
<dbReference type="RefSeq" id="WP_222992302.1">
    <property type="nucleotide sequence ID" value="NZ_JAINVV010000011.1"/>
</dbReference>
<dbReference type="PANTHER" id="PTHR43300:SF7">
    <property type="entry name" value="UDP-N-ACETYLBACILLOSAMINE N-ACETYLTRANSFERASE"/>
    <property type="match status" value="1"/>
</dbReference>
<dbReference type="InterPro" id="IPR011004">
    <property type="entry name" value="Trimer_LpxA-like_sf"/>
</dbReference>
<organism evidence="6 7">
    <name type="scientific">Sphingomonas colocasiae</name>
    <dbReference type="NCBI Taxonomy" id="1848973"/>
    <lineage>
        <taxon>Bacteria</taxon>
        <taxon>Pseudomonadati</taxon>
        <taxon>Pseudomonadota</taxon>
        <taxon>Alphaproteobacteria</taxon>
        <taxon>Sphingomonadales</taxon>
        <taxon>Sphingomonadaceae</taxon>
        <taxon>Sphingomonas</taxon>
    </lineage>
</organism>